<comment type="pathway">
    <text evidence="3">Lipid metabolism.</text>
</comment>
<reference evidence="14" key="1">
    <citation type="submission" date="2025-08" db="UniProtKB">
        <authorList>
            <consortium name="RefSeq"/>
        </authorList>
    </citation>
    <scope>IDENTIFICATION</scope>
</reference>
<comment type="caution">
    <text evidence="12">Lacks conserved residue(s) required for the propagation of feature annotation.</text>
</comment>
<keyword evidence="12" id="KW-0594">Phospholipid biosynthesis</keyword>
<keyword evidence="5 12" id="KW-0808">Transferase</keyword>
<evidence type="ECO:0000256" key="9">
    <source>
        <dbReference type="ARBA" id="ARBA00023098"/>
    </source>
</evidence>
<evidence type="ECO:0000256" key="4">
    <source>
        <dbReference type="ARBA" id="ARBA00008671"/>
    </source>
</evidence>
<keyword evidence="12" id="KW-0444">Lipid biosynthesis</keyword>
<evidence type="ECO:0000256" key="5">
    <source>
        <dbReference type="ARBA" id="ARBA00022679"/>
    </source>
</evidence>
<evidence type="ECO:0000256" key="11">
    <source>
        <dbReference type="ARBA" id="ARBA00023264"/>
    </source>
</evidence>
<evidence type="ECO:0000256" key="12">
    <source>
        <dbReference type="RuleBase" id="RU368094"/>
    </source>
</evidence>
<comment type="function">
    <text evidence="12">Catalyzes a base-exchange reaction in which the polar head group of phosphatidylethanolamine (PE) is replaced by L-serine.</text>
</comment>
<keyword evidence="6 12" id="KW-0812">Transmembrane</keyword>
<proteinExistence type="inferred from homology"/>
<evidence type="ECO:0000256" key="10">
    <source>
        <dbReference type="ARBA" id="ARBA00023136"/>
    </source>
</evidence>
<dbReference type="InterPro" id="IPR004277">
    <property type="entry name" value="PSS"/>
</dbReference>
<evidence type="ECO:0000256" key="2">
    <source>
        <dbReference type="ARBA" id="ARBA00004916"/>
    </source>
</evidence>
<dbReference type="Pfam" id="PF03034">
    <property type="entry name" value="PSS"/>
    <property type="match status" value="2"/>
</dbReference>
<keyword evidence="7 12" id="KW-0256">Endoplasmic reticulum</keyword>
<evidence type="ECO:0000256" key="1">
    <source>
        <dbReference type="ARBA" id="ARBA00004477"/>
    </source>
</evidence>
<comment type="catalytic activity">
    <reaction evidence="12">
        <text>a 1,2-diacyl-sn-glycero-3-phosphoethanolamine + L-serine = a 1,2-diacyl-sn-glycero-3-phospho-L-serine + ethanolamine</text>
        <dbReference type="Rhea" id="RHEA:27606"/>
        <dbReference type="ChEBI" id="CHEBI:33384"/>
        <dbReference type="ChEBI" id="CHEBI:57262"/>
        <dbReference type="ChEBI" id="CHEBI:57603"/>
        <dbReference type="ChEBI" id="CHEBI:64612"/>
        <dbReference type="EC" id="2.7.8.29"/>
    </reaction>
</comment>
<comment type="pathway">
    <text evidence="2 12">Phospholipid metabolism; phosphatidylserine biosynthesis.</text>
</comment>
<evidence type="ECO:0000313" key="14">
    <source>
        <dbReference type="RefSeq" id="XP_012943334.2"/>
    </source>
</evidence>
<dbReference type="PANTHER" id="PTHR15362">
    <property type="entry name" value="PHOSPHATIDYLINOSITOL SYNTHASE"/>
    <property type="match status" value="1"/>
</dbReference>
<dbReference type="RefSeq" id="XP_012943334.2">
    <property type="nucleotide sequence ID" value="XM_013087880.2"/>
</dbReference>
<evidence type="ECO:0000313" key="13">
    <source>
        <dbReference type="Proteomes" id="UP000694888"/>
    </source>
</evidence>
<keyword evidence="9 12" id="KW-0443">Lipid metabolism</keyword>
<dbReference type="Proteomes" id="UP000694888">
    <property type="component" value="Unplaced"/>
</dbReference>
<accession>A0ABM1A9D5</accession>
<dbReference type="EC" id="2.7.8.29" evidence="12"/>
<keyword evidence="8 12" id="KW-1133">Transmembrane helix</keyword>
<comment type="subcellular location">
    <subcellularLocation>
        <location evidence="1 12">Endoplasmic reticulum membrane</location>
        <topology evidence="1 12">Multi-pass membrane protein</topology>
    </subcellularLocation>
</comment>
<keyword evidence="11 12" id="KW-1208">Phospholipid metabolism</keyword>
<name>A0ABM1A9D5_APLCA</name>
<evidence type="ECO:0000256" key="8">
    <source>
        <dbReference type="ARBA" id="ARBA00022989"/>
    </source>
</evidence>
<evidence type="ECO:0000256" key="6">
    <source>
        <dbReference type="ARBA" id="ARBA00022692"/>
    </source>
</evidence>
<sequence>MAPSPKESVIEDDQYFRVIINERSVDDISLDFFYKPHTITLLVTCISGLIYFAFTRDESSQEENNWNGLCCVLFFFLIISVLAFPNGPFTRPHPAMWRIVFGLSVFYFMVLLFILFQTHADVRKMIIWLFPDLKDSGPDEKVVFAHLLPNFAECWWDAIVLDVLLCNGLGIWMGMWLCRKLEIRDYHWESIK</sequence>
<gene>
    <name evidence="14" type="primary">LOC101862974</name>
</gene>
<keyword evidence="10 12" id="KW-0472">Membrane</keyword>
<feature type="transmembrane region" description="Helical" evidence="12">
    <location>
        <begin position="66"/>
        <end position="84"/>
    </location>
</feature>
<dbReference type="GeneID" id="101862974"/>
<protein>
    <recommendedName>
        <fullName evidence="12">Phosphatidylserine synthase</fullName>
        <ecNumber evidence="12">2.7.8.29</ecNumber>
    </recommendedName>
    <alternativeName>
        <fullName evidence="12">Serine-exchange enzyme</fullName>
    </alternativeName>
</protein>
<evidence type="ECO:0000256" key="7">
    <source>
        <dbReference type="ARBA" id="ARBA00022824"/>
    </source>
</evidence>
<evidence type="ECO:0000256" key="3">
    <source>
        <dbReference type="ARBA" id="ARBA00005189"/>
    </source>
</evidence>
<keyword evidence="13" id="KW-1185">Reference proteome</keyword>
<feature type="transmembrane region" description="Helical" evidence="12">
    <location>
        <begin position="96"/>
        <end position="116"/>
    </location>
</feature>
<feature type="transmembrane region" description="Helical" evidence="12">
    <location>
        <begin position="32"/>
        <end position="54"/>
    </location>
</feature>
<dbReference type="PANTHER" id="PTHR15362:SF15">
    <property type="entry name" value="PHOSPHATIDYLSERINE SYNTHASE 1"/>
    <property type="match status" value="1"/>
</dbReference>
<organism evidence="13 14">
    <name type="scientific">Aplysia californica</name>
    <name type="common">California sea hare</name>
    <dbReference type="NCBI Taxonomy" id="6500"/>
    <lineage>
        <taxon>Eukaryota</taxon>
        <taxon>Metazoa</taxon>
        <taxon>Spiralia</taxon>
        <taxon>Lophotrochozoa</taxon>
        <taxon>Mollusca</taxon>
        <taxon>Gastropoda</taxon>
        <taxon>Heterobranchia</taxon>
        <taxon>Euthyneura</taxon>
        <taxon>Tectipleura</taxon>
        <taxon>Aplysiida</taxon>
        <taxon>Aplysioidea</taxon>
        <taxon>Aplysiidae</taxon>
        <taxon>Aplysia</taxon>
    </lineage>
</organism>
<comment type="similarity">
    <text evidence="4 12">Belongs to the phosphatidyl serine synthase family.</text>
</comment>